<keyword evidence="9" id="KW-1133">Transmembrane helix</keyword>
<dbReference type="PANTHER" id="PTHR24421">
    <property type="entry name" value="NITRATE/NITRITE SENSOR PROTEIN NARX-RELATED"/>
    <property type="match status" value="1"/>
</dbReference>
<comment type="catalytic activity">
    <reaction evidence="1">
        <text>ATP + protein L-histidine = ADP + protein N-phospho-L-histidine.</text>
        <dbReference type="EC" id="2.7.13.3"/>
    </reaction>
</comment>
<dbReference type="PROSITE" id="PS50109">
    <property type="entry name" value="HIS_KIN"/>
    <property type="match status" value="1"/>
</dbReference>
<evidence type="ECO:0000256" key="2">
    <source>
        <dbReference type="ARBA" id="ARBA00012438"/>
    </source>
</evidence>
<keyword evidence="5" id="KW-0547">Nucleotide-binding</keyword>
<feature type="transmembrane region" description="Helical" evidence="9">
    <location>
        <begin position="259"/>
        <end position="279"/>
    </location>
</feature>
<dbReference type="EC" id="2.7.13.3" evidence="2"/>
<sequence>MVIPHAAASAPGTPATAPLRMARILSPQSLLTAKPLLALVLWLLLTLPGSSPLAAGQLQILGEAAMITADGTPATVSLPYYWDRSRPGQTGGARFLLRFPDLPGRQGMAALYIERAANSYEVRLNGSRLASAGSLSAPVPYAGQQPLLIPVPADLLRPENELLVTIGASASSRGGLSRVEFGAPALVEAHYQRALWFKVIGPVVIAAASVLLACLAALVWWRQRDPLFGLYAIAELGWSFGLAEYFVADDTGAPDVWLALVLAGRAVFMYATARFAILVTGLEARWLRRGMLLYLSVKLPLIALMVTAHSTHAMVLANVVVNVAMALSIVAVLIRAAVTRPERERTAIAAALGLTLLISVLDLIHVWWIGDDYWDSSVTRYVSLIFSLTMGWLLVDRYTRATHMLAALNKKLDSAVSRKEQELHALYLHSREMEREQATLQERGRIMRDIHDGLGSQLVGMLAMLRSGGPSMHTLQQQLQHALDALKLSVDALQDTGGDLATVLGNLRYRLGPRLEAAGLRVDWQVARLPALHDLTPQRVRELHYLLLEVFSNAMQHAGGSAIRVSARHDACQQALVIEIHDNGRGFTPEAAAHGRGLGNMRRRAEAIGAALDLRSSAQGTTVRLTFALAPQPPGCAD</sequence>
<keyword evidence="9" id="KW-0472">Membrane</keyword>
<dbReference type="InterPro" id="IPR050482">
    <property type="entry name" value="Sensor_HK_TwoCompSys"/>
</dbReference>
<feature type="domain" description="Histidine kinase" evidence="10">
    <location>
        <begin position="542"/>
        <end position="631"/>
    </location>
</feature>
<dbReference type="InterPro" id="IPR036890">
    <property type="entry name" value="HATPase_C_sf"/>
</dbReference>
<evidence type="ECO:0000256" key="8">
    <source>
        <dbReference type="ARBA" id="ARBA00023012"/>
    </source>
</evidence>
<keyword evidence="3" id="KW-0597">Phosphoprotein</keyword>
<evidence type="ECO:0000313" key="11">
    <source>
        <dbReference type="EMBL" id="QOT79123.1"/>
    </source>
</evidence>
<dbReference type="Gene3D" id="3.30.565.10">
    <property type="entry name" value="Histidine kinase-like ATPase, C-terminal domain"/>
    <property type="match status" value="1"/>
</dbReference>
<evidence type="ECO:0000313" key="12">
    <source>
        <dbReference type="Proteomes" id="UP000397656"/>
    </source>
</evidence>
<dbReference type="Pfam" id="PF07730">
    <property type="entry name" value="HisKA_3"/>
    <property type="match status" value="1"/>
</dbReference>
<feature type="transmembrane region" description="Helical" evidence="9">
    <location>
        <begin position="291"/>
        <end position="309"/>
    </location>
</feature>
<name>A0A643FQF9_9BURK</name>
<dbReference type="GO" id="GO:0046983">
    <property type="term" value="F:protein dimerization activity"/>
    <property type="evidence" value="ECO:0007669"/>
    <property type="project" value="InterPro"/>
</dbReference>
<feature type="transmembrane region" description="Helical" evidence="9">
    <location>
        <begin position="346"/>
        <end position="366"/>
    </location>
</feature>
<gene>
    <name evidence="11" type="ORF">F7R26_030620</name>
</gene>
<feature type="transmembrane region" description="Helical" evidence="9">
    <location>
        <begin position="195"/>
        <end position="221"/>
    </location>
</feature>
<dbReference type="PANTHER" id="PTHR24421:SF10">
    <property type="entry name" value="NITRATE_NITRITE SENSOR PROTEIN NARQ"/>
    <property type="match status" value="1"/>
</dbReference>
<proteinExistence type="predicted"/>
<dbReference type="GO" id="GO:0005524">
    <property type="term" value="F:ATP binding"/>
    <property type="evidence" value="ECO:0007669"/>
    <property type="project" value="UniProtKB-KW"/>
</dbReference>
<keyword evidence="9" id="KW-0812">Transmembrane</keyword>
<dbReference type="GO" id="GO:0016020">
    <property type="term" value="C:membrane"/>
    <property type="evidence" value="ECO:0007669"/>
    <property type="project" value="InterPro"/>
</dbReference>
<dbReference type="InterPro" id="IPR011712">
    <property type="entry name" value="Sig_transdc_His_kin_sub3_dim/P"/>
</dbReference>
<evidence type="ECO:0000256" key="3">
    <source>
        <dbReference type="ARBA" id="ARBA00022553"/>
    </source>
</evidence>
<dbReference type="Gene3D" id="1.20.5.1930">
    <property type="match status" value="1"/>
</dbReference>
<feature type="transmembrane region" description="Helical" evidence="9">
    <location>
        <begin position="315"/>
        <end position="334"/>
    </location>
</feature>
<dbReference type="GeneID" id="98405317"/>
<dbReference type="Pfam" id="PF02518">
    <property type="entry name" value="HATPase_c"/>
    <property type="match status" value="1"/>
</dbReference>
<dbReference type="RefSeq" id="WP_150988321.1">
    <property type="nucleotide sequence ID" value="NZ_CP062804.1"/>
</dbReference>
<dbReference type="InterPro" id="IPR005467">
    <property type="entry name" value="His_kinase_dom"/>
</dbReference>
<protein>
    <recommendedName>
        <fullName evidence="2">histidine kinase</fullName>
        <ecNumber evidence="2">2.7.13.3</ecNumber>
    </recommendedName>
</protein>
<reference evidence="11 12" key="1">
    <citation type="submission" date="2020-10" db="EMBL/GenBank/DDBJ databases">
        <title>Complete genome sequence of Cupriavidus basilensis CCUG 49340T.</title>
        <authorList>
            <person name="Salva-Serra F."/>
            <person name="Donoso R.A."/>
            <person name="Cho K.H."/>
            <person name="Yoo J.A."/>
            <person name="Lee K."/>
            <person name="Yoon S.-H."/>
            <person name="Perez-Pantoja D."/>
            <person name="Moore E.R.B."/>
        </authorList>
    </citation>
    <scope>NUCLEOTIDE SEQUENCE [LARGE SCALE GENOMIC DNA]</scope>
    <source>
        <strain evidence="12">CCUG 49340</strain>
    </source>
</reference>
<evidence type="ECO:0000256" key="5">
    <source>
        <dbReference type="ARBA" id="ARBA00022741"/>
    </source>
</evidence>
<evidence type="ECO:0000256" key="9">
    <source>
        <dbReference type="SAM" id="Phobius"/>
    </source>
</evidence>
<dbReference type="InterPro" id="IPR003594">
    <property type="entry name" value="HATPase_dom"/>
</dbReference>
<dbReference type="SUPFAM" id="SSF55874">
    <property type="entry name" value="ATPase domain of HSP90 chaperone/DNA topoisomerase II/histidine kinase"/>
    <property type="match status" value="1"/>
</dbReference>
<dbReference type="GO" id="GO:0000155">
    <property type="term" value="F:phosphorelay sensor kinase activity"/>
    <property type="evidence" value="ECO:0007669"/>
    <property type="project" value="InterPro"/>
</dbReference>
<dbReference type="CDD" id="cd16917">
    <property type="entry name" value="HATPase_UhpB-NarQ-NarX-like"/>
    <property type="match status" value="1"/>
</dbReference>
<dbReference type="SMART" id="SM00387">
    <property type="entry name" value="HATPase_c"/>
    <property type="match status" value="1"/>
</dbReference>
<keyword evidence="4" id="KW-0808">Transferase</keyword>
<dbReference type="Proteomes" id="UP000397656">
    <property type="component" value="Chromosome 2"/>
</dbReference>
<evidence type="ECO:0000256" key="6">
    <source>
        <dbReference type="ARBA" id="ARBA00022777"/>
    </source>
</evidence>
<keyword evidence="6 11" id="KW-0418">Kinase</keyword>
<organism evidence="11 12">
    <name type="scientific">Cupriavidus basilensis</name>
    <dbReference type="NCBI Taxonomy" id="68895"/>
    <lineage>
        <taxon>Bacteria</taxon>
        <taxon>Pseudomonadati</taxon>
        <taxon>Pseudomonadota</taxon>
        <taxon>Betaproteobacteria</taxon>
        <taxon>Burkholderiales</taxon>
        <taxon>Burkholderiaceae</taxon>
        <taxon>Cupriavidus</taxon>
    </lineage>
</organism>
<keyword evidence="8" id="KW-0902">Two-component regulatory system</keyword>
<evidence type="ECO:0000256" key="7">
    <source>
        <dbReference type="ARBA" id="ARBA00022840"/>
    </source>
</evidence>
<dbReference type="EMBL" id="CP062804">
    <property type="protein sequence ID" value="QOT79123.1"/>
    <property type="molecule type" value="Genomic_DNA"/>
</dbReference>
<evidence type="ECO:0000256" key="4">
    <source>
        <dbReference type="ARBA" id="ARBA00022679"/>
    </source>
</evidence>
<evidence type="ECO:0000256" key="1">
    <source>
        <dbReference type="ARBA" id="ARBA00000085"/>
    </source>
</evidence>
<evidence type="ECO:0000259" key="10">
    <source>
        <dbReference type="PROSITE" id="PS50109"/>
    </source>
</evidence>
<dbReference type="AlphaFoldDB" id="A0A643FQF9"/>
<accession>A0A643FQF9</accession>
<feature type="transmembrane region" description="Helical" evidence="9">
    <location>
        <begin position="378"/>
        <end position="395"/>
    </location>
</feature>
<feature type="transmembrane region" description="Helical" evidence="9">
    <location>
        <begin position="228"/>
        <end position="247"/>
    </location>
</feature>
<keyword evidence="7" id="KW-0067">ATP-binding</keyword>